<protein>
    <recommendedName>
        <fullName evidence="3">Glycoside hydrolase family 38 N-terminal domain-containing protein</fullName>
    </recommendedName>
</protein>
<name>A0A518J1N6_9BACT</name>
<proteinExistence type="predicted"/>
<evidence type="ECO:0008006" key="3">
    <source>
        <dbReference type="Google" id="ProtNLM"/>
    </source>
</evidence>
<dbReference type="EMBL" id="CP036318">
    <property type="protein sequence ID" value="QDV59254.1"/>
    <property type="molecule type" value="Genomic_DNA"/>
</dbReference>
<dbReference type="AlphaFoldDB" id="A0A518J1N6"/>
<organism evidence="1 2">
    <name type="scientific">Rosistilla oblonga</name>
    <dbReference type="NCBI Taxonomy" id="2527990"/>
    <lineage>
        <taxon>Bacteria</taxon>
        <taxon>Pseudomonadati</taxon>
        <taxon>Planctomycetota</taxon>
        <taxon>Planctomycetia</taxon>
        <taxon>Pirellulales</taxon>
        <taxon>Pirellulaceae</taxon>
        <taxon>Rosistilla</taxon>
    </lineage>
</organism>
<keyword evidence="2" id="KW-1185">Reference proteome</keyword>
<accession>A0A518J1N6</accession>
<evidence type="ECO:0000313" key="2">
    <source>
        <dbReference type="Proteomes" id="UP000316770"/>
    </source>
</evidence>
<sequence length="968" mass="104789">MSEKSEKHSLSYGCGKDESKIHCTQTYLIYRGRYPNVKFSQMTNSVFSKAHAPREAYVLLPCHSLEDFPTQLRGDDAHGLLVGWSVLWHPAVIALTGKMPAWHRADSPPEDLSGSIVIVPSASESDLPTGTKARAEAATDCLYVPVAGESRDEIADRLLAEPLPRTDRVADFYSLAYAYLQVQLMTRQLRYSSNLDDAYFELQLTTAALAWQAGDDDATKDALHNCFDLIAQERDHSFSADPYLVDLTLLAETTLGDDLATSLHADHPANLLANVNLLSRLRSENPAVFESVKSRLVDGKIGLAGGTIDDSLSLDLLTCSSAIEYLSEARKEYLELLGVAPHAFGRFSGGLPGDLPVLLSQLGYEGAIFADFAGGNDYAQDEAKLMWQSGDAEIQAICSTPLDASDPHVFLGLGPRLGEAVDAGQIATALLVHWPGDECFAYNDLRRASTWGLALGKFQSLGEYFSESERPYHSFQPSSGSSGGGQWLADLVVEKKQDPLSSLARITRDQIARETTLTLRALAGAVSGKPVAAAGDGSTDAAADDRQELIDASAAFCKTLGIEVAAESGDAQSTVLVNPHTAAVRQHVAMNGFPPASGGPVYAGHSTPSGSIAVIDVPSCGFAVATPGDREPRQKWFRGPKPLADAEGLRNDFFDVAMHPQTGGILSVHTPQTRSNRFSLQLVAAHPNSAGEHCSTMRLRNSRVLRADTTCGEICNDVEILSPEGEAVANATIIYRLQLGSRQLQLDIQFDPLRELEPQAWQSYLGVRIAWAMEASTPKVIVRDQMQPCSGRHLLAPQGVWIDEAGQSTLVLADGMPAHRRVGKHMLDTLLVVAEETQRKFSLSYGFDVKNPVAASRQSLAPPTQHRCQKTPAVNTGWLFHVDSPTVLASDWQTTFEGDRRFVSIRLVETMGRSTNCSLSCFTDIASANIVDFLGKKLRELKPTGDAVNLKLTGHQIVTVQIELASDA</sequence>
<reference evidence="1 2" key="1">
    <citation type="submission" date="2019-02" db="EMBL/GenBank/DDBJ databases">
        <title>Deep-cultivation of Planctomycetes and their phenomic and genomic characterization uncovers novel biology.</title>
        <authorList>
            <person name="Wiegand S."/>
            <person name="Jogler M."/>
            <person name="Boedeker C."/>
            <person name="Pinto D."/>
            <person name="Vollmers J."/>
            <person name="Rivas-Marin E."/>
            <person name="Kohn T."/>
            <person name="Peeters S.H."/>
            <person name="Heuer A."/>
            <person name="Rast P."/>
            <person name="Oberbeckmann S."/>
            <person name="Bunk B."/>
            <person name="Jeske O."/>
            <person name="Meyerdierks A."/>
            <person name="Storesund J.E."/>
            <person name="Kallscheuer N."/>
            <person name="Luecker S."/>
            <person name="Lage O.M."/>
            <person name="Pohl T."/>
            <person name="Merkel B.J."/>
            <person name="Hornburger P."/>
            <person name="Mueller R.-W."/>
            <person name="Bruemmer F."/>
            <person name="Labrenz M."/>
            <person name="Spormann A.M."/>
            <person name="Op den Camp H."/>
            <person name="Overmann J."/>
            <person name="Amann R."/>
            <person name="Jetten M.S.M."/>
            <person name="Mascher T."/>
            <person name="Medema M.H."/>
            <person name="Devos D.P."/>
            <person name="Kaster A.-K."/>
            <person name="Ovreas L."/>
            <person name="Rohde M."/>
            <person name="Galperin M.Y."/>
            <person name="Jogler C."/>
        </authorList>
    </citation>
    <scope>NUCLEOTIDE SEQUENCE [LARGE SCALE GENOMIC DNA]</scope>
    <source>
        <strain evidence="1 2">Mal33</strain>
    </source>
</reference>
<gene>
    <name evidence="1" type="ORF">Mal33_52820</name>
</gene>
<dbReference type="Proteomes" id="UP000316770">
    <property type="component" value="Chromosome"/>
</dbReference>
<evidence type="ECO:0000313" key="1">
    <source>
        <dbReference type="EMBL" id="QDV59254.1"/>
    </source>
</evidence>